<feature type="signal peptide" evidence="1">
    <location>
        <begin position="1"/>
        <end position="25"/>
    </location>
</feature>
<keyword evidence="1" id="KW-0732">Signal</keyword>
<evidence type="ECO:0000313" key="2">
    <source>
        <dbReference type="EMBL" id="CAH1955170.1"/>
    </source>
</evidence>
<evidence type="ECO:0008006" key="4">
    <source>
        <dbReference type="Google" id="ProtNLM"/>
    </source>
</evidence>
<keyword evidence="3" id="KW-1185">Reference proteome</keyword>
<comment type="caution">
    <text evidence="2">The sequence shown here is derived from an EMBL/GenBank/DDBJ whole genome shotgun (WGS) entry which is preliminary data.</text>
</comment>
<gene>
    <name evidence="2" type="ORF">ACAOBT_LOCUS945</name>
</gene>
<evidence type="ECO:0000256" key="1">
    <source>
        <dbReference type="SAM" id="SignalP"/>
    </source>
</evidence>
<proteinExistence type="predicted"/>
<protein>
    <recommendedName>
        <fullName evidence="4">Secreted protein</fullName>
    </recommendedName>
</protein>
<organism evidence="2 3">
    <name type="scientific">Acanthoscelides obtectus</name>
    <name type="common">Bean weevil</name>
    <name type="synonym">Bruchus obtectus</name>
    <dbReference type="NCBI Taxonomy" id="200917"/>
    <lineage>
        <taxon>Eukaryota</taxon>
        <taxon>Metazoa</taxon>
        <taxon>Ecdysozoa</taxon>
        <taxon>Arthropoda</taxon>
        <taxon>Hexapoda</taxon>
        <taxon>Insecta</taxon>
        <taxon>Pterygota</taxon>
        <taxon>Neoptera</taxon>
        <taxon>Endopterygota</taxon>
        <taxon>Coleoptera</taxon>
        <taxon>Polyphaga</taxon>
        <taxon>Cucujiformia</taxon>
        <taxon>Chrysomeloidea</taxon>
        <taxon>Chrysomelidae</taxon>
        <taxon>Bruchinae</taxon>
        <taxon>Bruchini</taxon>
        <taxon>Acanthoscelides</taxon>
    </lineage>
</organism>
<dbReference type="AlphaFoldDB" id="A0A9P0NW58"/>
<accession>A0A9P0NW58</accession>
<evidence type="ECO:0000313" key="3">
    <source>
        <dbReference type="Proteomes" id="UP001152888"/>
    </source>
</evidence>
<dbReference type="OrthoDB" id="65569at2759"/>
<dbReference type="Proteomes" id="UP001152888">
    <property type="component" value="Unassembled WGS sequence"/>
</dbReference>
<reference evidence="2" key="1">
    <citation type="submission" date="2022-03" db="EMBL/GenBank/DDBJ databases">
        <authorList>
            <person name="Sayadi A."/>
        </authorList>
    </citation>
    <scope>NUCLEOTIDE SEQUENCE</scope>
</reference>
<dbReference type="EMBL" id="CAKOFQ010006658">
    <property type="protein sequence ID" value="CAH1955170.1"/>
    <property type="molecule type" value="Genomic_DNA"/>
</dbReference>
<name>A0A9P0NW58_ACAOB</name>
<feature type="chain" id="PRO_5040105088" description="Secreted protein" evidence="1">
    <location>
        <begin position="26"/>
        <end position="73"/>
    </location>
</feature>
<sequence length="73" mass="8520">MNEAMVPFICLIAITLTFLSCSVRTQNHRIRKSKEKFDIYHVDINSPNSTRTSKKSADFYKRVYPHDAQQTKV</sequence>